<protein>
    <submittedName>
        <fullName evidence="1">Uncharacterized protein</fullName>
    </submittedName>
</protein>
<sequence length="107" mass="11389">MATNIIAGPNSVVALDTADNVSMSALGLTESNCVAVYRTLGSYRSWVPGRPVNSFDKLEKGVGYIIIAKEPLDLSQWFAPPVPLGGGTGGDTPTIDYNWLDDSDENI</sequence>
<evidence type="ECO:0000313" key="1">
    <source>
        <dbReference type="EMBL" id="MEX6691259.1"/>
    </source>
</evidence>
<proteinExistence type="predicted"/>
<comment type="caution">
    <text evidence="1">The sequence shown here is derived from an EMBL/GenBank/DDBJ whole genome shotgun (WGS) entry which is preliminary data.</text>
</comment>
<keyword evidence="2" id="KW-1185">Reference proteome</keyword>
<organism evidence="1 2">
    <name type="scientific">Danxiaibacter flavus</name>
    <dbReference type="NCBI Taxonomy" id="3049108"/>
    <lineage>
        <taxon>Bacteria</taxon>
        <taxon>Pseudomonadati</taxon>
        <taxon>Bacteroidota</taxon>
        <taxon>Chitinophagia</taxon>
        <taxon>Chitinophagales</taxon>
        <taxon>Chitinophagaceae</taxon>
        <taxon>Danxiaibacter</taxon>
    </lineage>
</organism>
<name>A0ABV3ZPQ4_9BACT</name>
<evidence type="ECO:0000313" key="2">
    <source>
        <dbReference type="Proteomes" id="UP001560573"/>
    </source>
</evidence>
<accession>A0ABV3ZPQ4</accession>
<gene>
    <name evidence="1" type="ORF">QTN47_27365</name>
</gene>
<reference evidence="1 2" key="1">
    <citation type="submission" date="2023-07" db="EMBL/GenBank/DDBJ databases">
        <authorList>
            <person name="Lian W.-H."/>
        </authorList>
    </citation>
    <scope>NUCLEOTIDE SEQUENCE [LARGE SCALE GENOMIC DNA]</scope>
    <source>
        <strain evidence="1 2">SYSU DXS3180</strain>
    </source>
</reference>
<dbReference type="EMBL" id="JAULBC010000015">
    <property type="protein sequence ID" value="MEX6691259.1"/>
    <property type="molecule type" value="Genomic_DNA"/>
</dbReference>
<dbReference type="Proteomes" id="UP001560573">
    <property type="component" value="Unassembled WGS sequence"/>
</dbReference>
<dbReference type="RefSeq" id="WP_369332675.1">
    <property type="nucleotide sequence ID" value="NZ_JAULBC010000015.1"/>
</dbReference>